<dbReference type="EMBL" id="AM420293">
    <property type="protein sequence ID" value="CAM01442.1"/>
    <property type="molecule type" value="Genomic_DNA"/>
</dbReference>
<dbReference type="HOGENOM" id="CLU_042042_0_1_11"/>
<sequence>MAPERNLRLVRDEPLAPAVRLGDIHLRNRLVTSSSLLGYGVANAKLIPYGMSPISQFVPLERFGAVTTRTLTVEPREGHFTTRDQWPLHELPALLKRYGQALRQVDGGWLNAFGWCNVGLDAYLRDYYPRTRGQNTIISVGGFSAEEFVTLIDKINDAVPAGDIAAVEFNVSCHNVNFDFNAIIESVLAEAVPRSAHPVILKLSPDYDYLAHARLAAKHGVSALTAINTVKGLRLDPETGQPLLKNRFGGLSGRAIKPIGLRVVAELRDAGVKLPIIATGGIRTFDDCREYFWAGADAVSLGSATWFASYPGYALSPLYAARVRNLLRRIESYQPPTR</sequence>
<comment type="cofactor">
    <cofactor evidence="1">
        <name>FMN</name>
        <dbReference type="ChEBI" id="CHEBI:58210"/>
    </cofactor>
</comment>
<dbReference type="Pfam" id="PF01180">
    <property type="entry name" value="DHO_dh"/>
    <property type="match status" value="1"/>
</dbReference>
<dbReference type="STRING" id="405948.SACE_2136"/>
<evidence type="ECO:0000259" key="7">
    <source>
        <dbReference type="Pfam" id="PF01180"/>
    </source>
</evidence>
<keyword evidence="6 8" id="KW-0560">Oxidoreductase</keyword>
<dbReference type="InterPro" id="IPR050074">
    <property type="entry name" value="DHO_dehydrogenase"/>
</dbReference>
<dbReference type="GO" id="GO:0004152">
    <property type="term" value="F:dihydroorotate dehydrogenase activity"/>
    <property type="evidence" value="ECO:0007669"/>
    <property type="project" value="TreeGrafter"/>
</dbReference>
<dbReference type="PANTHER" id="PTHR48109:SF1">
    <property type="entry name" value="DIHYDROOROTATE DEHYDROGENASE (FUMARATE)"/>
    <property type="match status" value="1"/>
</dbReference>
<dbReference type="KEGG" id="sen:SACE_2136"/>
<dbReference type="OrthoDB" id="9794954at2"/>
<keyword evidence="4" id="KW-0288">FMN</keyword>
<dbReference type="UniPathway" id="UPA00070"/>
<evidence type="ECO:0000256" key="1">
    <source>
        <dbReference type="ARBA" id="ARBA00001917"/>
    </source>
</evidence>
<organism evidence="8 9">
    <name type="scientific">Saccharopolyspora erythraea (strain ATCC 11635 / DSM 40517 / JCM 4748 / NBRC 13426 / NCIMB 8594 / NRRL 2338)</name>
    <dbReference type="NCBI Taxonomy" id="405948"/>
    <lineage>
        <taxon>Bacteria</taxon>
        <taxon>Bacillati</taxon>
        <taxon>Actinomycetota</taxon>
        <taxon>Actinomycetes</taxon>
        <taxon>Pseudonocardiales</taxon>
        <taxon>Pseudonocardiaceae</taxon>
        <taxon>Saccharopolyspora</taxon>
    </lineage>
</organism>
<reference evidence="8 9" key="1">
    <citation type="journal article" date="2007" name="Nat. Biotechnol.">
        <title>Complete genome sequence of the erythromycin-producing bacterium Saccharopolyspora erythraea NRRL23338.</title>
        <authorList>
            <person name="Oliynyk M."/>
            <person name="Samborskyy M."/>
            <person name="Lester J.B."/>
            <person name="Mironenko T."/>
            <person name="Scott N."/>
            <person name="Dickens S."/>
            <person name="Haydock S.F."/>
            <person name="Leadlay P.F."/>
        </authorList>
    </citation>
    <scope>NUCLEOTIDE SEQUENCE [LARGE SCALE GENOMIC DNA]</scope>
    <source>
        <strain evidence="9">ATCC 11635 / DSM 40517 / JCM 4748 / NBRC 13426 / NCIMB 8594 / NRRL 2338</strain>
    </source>
</reference>
<dbReference type="PANTHER" id="PTHR48109">
    <property type="entry name" value="DIHYDROOROTATE DEHYDROGENASE (QUINONE), MITOCHONDRIAL-RELATED"/>
    <property type="match status" value="1"/>
</dbReference>
<name>A4FBL7_SACEN</name>
<dbReference type="InterPro" id="IPR005720">
    <property type="entry name" value="Dihydroorotate_DH_cat"/>
</dbReference>
<evidence type="ECO:0000256" key="4">
    <source>
        <dbReference type="ARBA" id="ARBA00022643"/>
    </source>
</evidence>
<dbReference type="EC" id="1.3.3.1" evidence="8"/>
<dbReference type="eggNOG" id="COG0167">
    <property type="taxonomic scope" value="Bacteria"/>
</dbReference>
<dbReference type="GO" id="GO:0005737">
    <property type="term" value="C:cytoplasm"/>
    <property type="evidence" value="ECO:0007669"/>
    <property type="project" value="InterPro"/>
</dbReference>
<feature type="domain" description="Dihydroorotate dehydrogenase catalytic" evidence="7">
    <location>
        <begin position="55"/>
        <end position="309"/>
    </location>
</feature>
<gene>
    <name evidence="8" type="primary">pyrD</name>
    <name evidence="8" type="ordered locus">SACE_2136</name>
</gene>
<proteinExistence type="predicted"/>
<comment type="pathway">
    <text evidence="2">Pyrimidine metabolism; UMP biosynthesis via de novo pathway.</text>
</comment>
<evidence type="ECO:0000256" key="5">
    <source>
        <dbReference type="ARBA" id="ARBA00022975"/>
    </source>
</evidence>
<evidence type="ECO:0000313" key="9">
    <source>
        <dbReference type="Proteomes" id="UP000006728"/>
    </source>
</evidence>
<dbReference type="GO" id="GO:0006207">
    <property type="term" value="P:'de novo' pyrimidine nucleobase biosynthetic process"/>
    <property type="evidence" value="ECO:0007669"/>
    <property type="project" value="InterPro"/>
</dbReference>
<keyword evidence="5" id="KW-0665">Pyrimidine biosynthesis</keyword>
<dbReference type="Proteomes" id="UP000006728">
    <property type="component" value="Chromosome"/>
</dbReference>
<evidence type="ECO:0000256" key="3">
    <source>
        <dbReference type="ARBA" id="ARBA00022630"/>
    </source>
</evidence>
<evidence type="ECO:0000256" key="2">
    <source>
        <dbReference type="ARBA" id="ARBA00004725"/>
    </source>
</evidence>
<dbReference type="GO" id="GO:0044205">
    <property type="term" value="P:'de novo' UMP biosynthetic process"/>
    <property type="evidence" value="ECO:0007669"/>
    <property type="project" value="UniProtKB-UniPathway"/>
</dbReference>
<dbReference type="InterPro" id="IPR001295">
    <property type="entry name" value="Dihydroorotate_DH_CS"/>
</dbReference>
<dbReference type="Gene3D" id="3.20.20.70">
    <property type="entry name" value="Aldolase class I"/>
    <property type="match status" value="1"/>
</dbReference>
<dbReference type="SUPFAM" id="SSF51395">
    <property type="entry name" value="FMN-linked oxidoreductases"/>
    <property type="match status" value="1"/>
</dbReference>
<dbReference type="InterPro" id="IPR013785">
    <property type="entry name" value="Aldolase_TIM"/>
</dbReference>
<dbReference type="AlphaFoldDB" id="A4FBL7"/>
<dbReference type="PROSITE" id="PS00912">
    <property type="entry name" value="DHODEHASE_2"/>
    <property type="match status" value="1"/>
</dbReference>
<protein>
    <submittedName>
        <fullName evidence="8">Dihydroorotate dehydrogenase</fullName>
        <ecNumber evidence="8">1.3.3.1</ecNumber>
    </submittedName>
</protein>
<evidence type="ECO:0000313" key="8">
    <source>
        <dbReference type="EMBL" id="CAM01442.1"/>
    </source>
</evidence>
<accession>A4FBL7</accession>
<keyword evidence="3" id="KW-0285">Flavoprotein</keyword>
<evidence type="ECO:0000256" key="6">
    <source>
        <dbReference type="ARBA" id="ARBA00023002"/>
    </source>
</evidence>
<keyword evidence="9" id="KW-1185">Reference proteome</keyword>